<gene>
    <name evidence="1" type="ORF">CK820_G0026583</name>
</gene>
<organism evidence="1 2">
    <name type="scientific">Pan troglodytes</name>
    <name type="common">Chimpanzee</name>
    <dbReference type="NCBI Taxonomy" id="9598"/>
    <lineage>
        <taxon>Eukaryota</taxon>
        <taxon>Metazoa</taxon>
        <taxon>Chordata</taxon>
        <taxon>Craniata</taxon>
        <taxon>Vertebrata</taxon>
        <taxon>Euteleostomi</taxon>
        <taxon>Mammalia</taxon>
        <taxon>Eutheria</taxon>
        <taxon>Euarchontoglires</taxon>
        <taxon>Primates</taxon>
        <taxon>Haplorrhini</taxon>
        <taxon>Catarrhini</taxon>
        <taxon>Hominidae</taxon>
        <taxon>Pan</taxon>
    </lineage>
</organism>
<dbReference type="Proteomes" id="UP000236370">
    <property type="component" value="Unassembled WGS sequence"/>
</dbReference>
<evidence type="ECO:0000313" key="2">
    <source>
        <dbReference type="Proteomes" id="UP000236370"/>
    </source>
</evidence>
<comment type="caution">
    <text evidence="1">The sequence shown here is derived from an EMBL/GenBank/DDBJ whole genome shotgun (WGS) entry which is preliminary data.</text>
</comment>
<reference evidence="1 2" key="1">
    <citation type="submission" date="2017-12" db="EMBL/GenBank/DDBJ databases">
        <title>High-resolution comparative analysis of great ape genomes.</title>
        <authorList>
            <person name="Pollen A."/>
            <person name="Hastie A."/>
            <person name="Hormozdiari F."/>
            <person name="Dougherty M."/>
            <person name="Liu R."/>
            <person name="Chaisson M."/>
            <person name="Hoppe E."/>
            <person name="Hill C."/>
            <person name="Pang A."/>
            <person name="Hillier L."/>
            <person name="Baker C."/>
            <person name="Armstrong J."/>
            <person name="Shendure J."/>
            <person name="Paten B."/>
            <person name="Wilson R."/>
            <person name="Chao H."/>
            <person name="Schneider V."/>
            <person name="Ventura M."/>
            <person name="Kronenberg Z."/>
            <person name="Murali S."/>
            <person name="Gordon D."/>
            <person name="Cantsilieris S."/>
            <person name="Munson K."/>
            <person name="Nelson B."/>
            <person name="Raja A."/>
            <person name="Underwood J."/>
            <person name="Diekhans M."/>
            <person name="Fiddes I."/>
            <person name="Haussler D."/>
            <person name="Eichler E."/>
        </authorList>
    </citation>
    <scope>NUCLEOTIDE SEQUENCE [LARGE SCALE GENOMIC DNA]</scope>
    <source>
        <strain evidence="1">Yerkes chimp pedigree #C0471</strain>
    </source>
</reference>
<accession>A0A2J8LX29</accession>
<protein>
    <submittedName>
        <fullName evidence="1">ZNF426 isoform 1</fullName>
    </submittedName>
</protein>
<proteinExistence type="predicted"/>
<dbReference type="AlphaFoldDB" id="A0A2J8LX29"/>
<evidence type="ECO:0000313" key="1">
    <source>
        <dbReference type="EMBL" id="PNI51749.1"/>
    </source>
</evidence>
<sequence>MAAVDLSHGHYLSGDEEKTPAGRIVADCLTDCYQEVRSSNPV</sequence>
<name>A0A2J8LX29_PANTR</name>
<dbReference type="EMBL" id="NBAG03000278">
    <property type="protein sequence ID" value="PNI51749.1"/>
    <property type="molecule type" value="Genomic_DNA"/>
</dbReference>